<dbReference type="PaxDb" id="7159-AAEL017203-PA"/>
<accession>J9HHJ3</accession>
<reference evidence="1" key="3">
    <citation type="submission" date="2012-09" db="EMBL/GenBank/DDBJ databases">
        <authorList>
            <consortium name="VectorBase"/>
        </authorList>
    </citation>
    <scope>NUCLEOTIDE SEQUENCE</scope>
    <source>
        <strain evidence="1">Liverpool</strain>
    </source>
</reference>
<proteinExistence type="predicted"/>
<dbReference type="EMBL" id="CH477191">
    <property type="protein sequence ID" value="EJY57329.1"/>
    <property type="molecule type" value="Genomic_DNA"/>
</dbReference>
<name>J9HHJ3_AEDAE</name>
<gene>
    <name evidence="1" type="ORF">AaeL_AAEL017203</name>
</gene>
<organism evidence="1 2">
    <name type="scientific">Aedes aegypti</name>
    <name type="common">Yellowfever mosquito</name>
    <name type="synonym">Culex aegypti</name>
    <dbReference type="NCBI Taxonomy" id="7159"/>
    <lineage>
        <taxon>Eukaryota</taxon>
        <taxon>Metazoa</taxon>
        <taxon>Ecdysozoa</taxon>
        <taxon>Arthropoda</taxon>
        <taxon>Hexapoda</taxon>
        <taxon>Insecta</taxon>
        <taxon>Pterygota</taxon>
        <taxon>Neoptera</taxon>
        <taxon>Endopterygota</taxon>
        <taxon>Diptera</taxon>
        <taxon>Nematocera</taxon>
        <taxon>Culicoidea</taxon>
        <taxon>Culicidae</taxon>
        <taxon>Culicinae</taxon>
        <taxon>Aedini</taxon>
        <taxon>Aedes</taxon>
        <taxon>Stegomyia</taxon>
    </lineage>
</organism>
<sequence>MLTWTISMLYKVYTGRIYISLVLRFIMKPQQQITCIVHRTVIIRKRV</sequence>
<reference evidence="1" key="2">
    <citation type="journal article" date="2007" name="Science">
        <title>Genome sequence of Aedes aegypti, a major arbovirus vector.</title>
        <authorList>
            <person name="Nene V."/>
            <person name="Wortman J.R."/>
            <person name="Lawson D."/>
            <person name="Haas B."/>
            <person name="Kodira C."/>
            <person name="Tu Z.J."/>
            <person name="Loftus B."/>
            <person name="Xi Z."/>
            <person name="Megy K."/>
            <person name="Grabherr M."/>
            <person name="Ren Q."/>
            <person name="Zdobnov E.M."/>
            <person name="Lobo N.F."/>
            <person name="Campbell K.S."/>
            <person name="Brown S.E."/>
            <person name="Bonaldo M.F."/>
            <person name="Zhu J."/>
            <person name="Sinkins S.P."/>
            <person name="Hogenkamp D.G."/>
            <person name="Amedeo P."/>
            <person name="Arensburger P."/>
            <person name="Atkinson P.W."/>
            <person name="Bidwell S."/>
            <person name="Biedler J."/>
            <person name="Birney E."/>
            <person name="Bruggner R.V."/>
            <person name="Costas J."/>
            <person name="Coy M.R."/>
            <person name="Crabtree J."/>
            <person name="Crawford M."/>
            <person name="Debruyn B."/>
            <person name="Decaprio D."/>
            <person name="Eiglmeier K."/>
            <person name="Eisenstadt E."/>
            <person name="El-Dorry H."/>
            <person name="Gelbart W.M."/>
            <person name="Gomes S.L."/>
            <person name="Hammond M."/>
            <person name="Hannick L.I."/>
            <person name="Hogan J.R."/>
            <person name="Holmes M.H."/>
            <person name="Jaffe D."/>
            <person name="Johnston J.S."/>
            <person name="Kennedy R.C."/>
            <person name="Koo H."/>
            <person name="Kravitz S."/>
            <person name="Kriventseva E.V."/>
            <person name="Kulp D."/>
            <person name="Labutti K."/>
            <person name="Lee E."/>
            <person name="Li S."/>
            <person name="Lovin D.D."/>
            <person name="Mao C."/>
            <person name="Mauceli E."/>
            <person name="Menck C.F."/>
            <person name="Miller J.R."/>
            <person name="Montgomery P."/>
            <person name="Mori A."/>
            <person name="Nascimento A.L."/>
            <person name="Naveira H.F."/>
            <person name="Nusbaum C."/>
            <person name="O'leary S."/>
            <person name="Orvis J."/>
            <person name="Pertea M."/>
            <person name="Quesneville H."/>
            <person name="Reidenbach K.R."/>
            <person name="Rogers Y.H."/>
            <person name="Roth C.W."/>
            <person name="Schneider J.R."/>
            <person name="Schatz M."/>
            <person name="Shumway M."/>
            <person name="Stanke M."/>
            <person name="Stinson E.O."/>
            <person name="Tubio J.M."/>
            <person name="Vanzee J.P."/>
            <person name="Verjovski-Almeida S."/>
            <person name="Werner D."/>
            <person name="White O."/>
            <person name="Wyder S."/>
            <person name="Zeng Q."/>
            <person name="Zhao Q."/>
            <person name="Zhao Y."/>
            <person name="Hill C.A."/>
            <person name="Raikhel A.S."/>
            <person name="Soares M.B."/>
            <person name="Knudson D.L."/>
            <person name="Lee N.H."/>
            <person name="Galagan J."/>
            <person name="Salzberg S.L."/>
            <person name="Paulsen I.T."/>
            <person name="Dimopoulos G."/>
            <person name="Collins F.H."/>
            <person name="Birren B."/>
            <person name="Fraser-Liggett C.M."/>
            <person name="Severson D.W."/>
        </authorList>
    </citation>
    <scope>NUCLEOTIDE SEQUENCE [LARGE SCALE GENOMIC DNA]</scope>
    <source>
        <strain evidence="1">Liverpool</strain>
    </source>
</reference>
<evidence type="ECO:0000313" key="2">
    <source>
        <dbReference type="Proteomes" id="UP000682892"/>
    </source>
</evidence>
<dbReference type="Proteomes" id="UP000682892">
    <property type="component" value="Unassembled WGS sequence"/>
</dbReference>
<dbReference type="AlphaFoldDB" id="J9HHJ3"/>
<dbReference type="HOGENOM" id="CLU_3175739_0_0_1"/>
<reference evidence="1" key="1">
    <citation type="submission" date="2005-10" db="EMBL/GenBank/DDBJ databases">
        <authorList>
            <person name="Loftus B.J."/>
            <person name="Nene V.M."/>
            <person name="Hannick L.I."/>
            <person name="Bidwell S."/>
            <person name="Haas B."/>
            <person name="Amedeo P."/>
            <person name="Orvis J."/>
            <person name="Wortman J.R."/>
            <person name="White O.R."/>
            <person name="Salzberg S."/>
            <person name="Shumway M."/>
            <person name="Koo H."/>
            <person name="Zhao Y."/>
            <person name="Holmes M."/>
            <person name="Miller J."/>
            <person name="Schatz M."/>
            <person name="Pop M."/>
            <person name="Pai G."/>
            <person name="Utterback T."/>
            <person name="Rogers Y.-H."/>
            <person name="Kravitz S."/>
            <person name="Fraser C.M."/>
        </authorList>
    </citation>
    <scope>NUCLEOTIDE SEQUENCE</scope>
    <source>
        <strain evidence="1">Liverpool</strain>
    </source>
</reference>
<evidence type="ECO:0000313" key="1">
    <source>
        <dbReference type="EMBL" id="EJY57329.1"/>
    </source>
</evidence>
<protein>
    <submittedName>
        <fullName evidence="1">AAEL017203-PA</fullName>
    </submittedName>
</protein>